<feature type="region of interest" description="Disordered" evidence="1">
    <location>
        <begin position="223"/>
        <end position="261"/>
    </location>
</feature>
<feature type="compositionally biased region" description="Basic and acidic residues" evidence="1">
    <location>
        <begin position="801"/>
        <end position="811"/>
    </location>
</feature>
<feature type="compositionally biased region" description="Basic and acidic residues" evidence="1">
    <location>
        <begin position="950"/>
        <end position="976"/>
    </location>
</feature>
<feature type="compositionally biased region" description="Basic residues" evidence="1">
    <location>
        <begin position="812"/>
        <end position="823"/>
    </location>
</feature>
<sequence length="976" mass="107551">MGPFKDKVTDILVDNEDERRGARRQYEERLQDSTNRPDDTLHWRQLEHGAEYVARNNAQADRRVYGVDGADESRDEDEAEHGDVTSHTSVTDESGHVEDEHGRENCTREEGRAHQQPVTFIEPAPLNEERLTPIQTPEPGYEIGEAGVAGAAVARPMGGAGIFFERTEPAAGPSTDNVTKYDEERELLWNKKAKRPAMQHRTPSGQLRELRRSERELLVQSTKHTHEHSHEVSESVRGPTNWPLLDRPSIDNGTASGEEAENAIRRHQTLSVEAVSAHEPNIGEAMAQLLSGISSAEHPASGAENTEPVAEATDRFLDEAVKNAQPTEPLPGFDRSTAPGDEGLLTPVNTREDGREMPDRDRIVRRRSYVVEEKAGRLSAAARAAAFDTYRKTGIWLDKDPQTPAPGTIRQQPGRQLSPGARAAAAGGYRRSGAGPRRRAQSADPCTSRRPHTSSPRNNSETTRWGTSGVVGFRSGDGAGCCEWNPLGSGDLWCPDNTVNPGLFGRPRATRRTGYNGYWGIANTPVMDLWGYPRPAQLSPWPGLRPWAGARVVQPWRRPYWHLYELDPGNYYHRRFEVAQKARRAEDDPLRSRNLPAGSEDGAARDSSTPAKPASDLGKSKRRGLNPTHRSFGSRDTRDPFADPRTEDRGKPMPPGWDPLGNRNPEELFRQGVKSLVRKTGEKLHLGGRSNPSTQGGPNTKETSKPPVNGASHGTRRAPGGKTDEAQRNGTSDSPLGKDSRKLFKKQPVTDTGDGPPTTPGADTTQDDETAGWLPHAASPDRPHSEPEVDPPIMPGAATAEETREAEEAQGWRRRATPTRRSHHDAGGESEGPYKRPPLPRRPRTPERSQTPGSKRTPPEQRARIAPRSNRPTYPSPIHKQPGTLRNDTRALLKAMGIMKKTEKEQDEARRKKVENVKKGKHGNRVPKEAKRGGDVDGDTEDEKSEDDESKGSDSKLLPKEEGEGSDGEKDARGVL</sequence>
<comment type="caution">
    <text evidence="2">The sequence shown here is derived from an EMBL/GenBank/DDBJ whole genome shotgun (WGS) entry which is preliminary data.</text>
</comment>
<evidence type="ECO:0000313" key="3">
    <source>
        <dbReference type="Proteomes" id="UP001271007"/>
    </source>
</evidence>
<feature type="compositionally biased region" description="Polar residues" evidence="1">
    <location>
        <begin position="453"/>
        <end position="466"/>
    </location>
</feature>
<feature type="region of interest" description="Disordered" evidence="1">
    <location>
        <begin position="582"/>
        <end position="976"/>
    </location>
</feature>
<gene>
    <name evidence="2" type="ORF">LTR09_006379</name>
</gene>
<reference evidence="2" key="1">
    <citation type="submission" date="2023-04" db="EMBL/GenBank/DDBJ databases">
        <title>Black Yeasts Isolated from many extreme environments.</title>
        <authorList>
            <person name="Coleine C."/>
            <person name="Stajich J.E."/>
            <person name="Selbmann L."/>
        </authorList>
    </citation>
    <scope>NUCLEOTIDE SEQUENCE</scope>
    <source>
        <strain evidence="2">CCFEE 5312</strain>
    </source>
</reference>
<feature type="compositionally biased region" description="Acidic residues" evidence="1">
    <location>
        <begin position="936"/>
        <end position="949"/>
    </location>
</feature>
<evidence type="ECO:0000256" key="1">
    <source>
        <dbReference type="SAM" id="MobiDB-lite"/>
    </source>
</evidence>
<keyword evidence="3" id="KW-1185">Reference proteome</keyword>
<feature type="compositionally biased region" description="Basic and acidic residues" evidence="1">
    <location>
        <begin position="633"/>
        <end position="651"/>
    </location>
</feature>
<feature type="region of interest" description="Disordered" evidence="1">
    <location>
        <begin position="323"/>
        <end position="361"/>
    </location>
</feature>
<feature type="compositionally biased region" description="Low complexity" evidence="1">
    <location>
        <begin position="418"/>
        <end position="435"/>
    </location>
</feature>
<name>A0AAJ0DEG0_9PEZI</name>
<feature type="compositionally biased region" description="Basic and acidic residues" evidence="1">
    <location>
        <begin position="900"/>
        <end position="918"/>
    </location>
</feature>
<feature type="compositionally biased region" description="Basic and acidic residues" evidence="1">
    <location>
        <begin position="926"/>
        <end position="935"/>
    </location>
</feature>
<feature type="compositionally biased region" description="Acidic residues" evidence="1">
    <location>
        <begin position="69"/>
        <end position="80"/>
    </location>
</feature>
<feature type="compositionally biased region" description="Basic and acidic residues" evidence="1">
    <location>
        <begin position="93"/>
        <end position="113"/>
    </location>
</feature>
<evidence type="ECO:0000313" key="2">
    <source>
        <dbReference type="EMBL" id="KAK3052525.1"/>
    </source>
</evidence>
<feature type="region of interest" description="Disordered" evidence="1">
    <location>
        <begin position="54"/>
        <end position="139"/>
    </location>
</feature>
<feature type="compositionally biased region" description="Polar residues" evidence="1">
    <location>
        <begin position="690"/>
        <end position="701"/>
    </location>
</feature>
<dbReference type="Proteomes" id="UP001271007">
    <property type="component" value="Unassembled WGS sequence"/>
</dbReference>
<feature type="compositionally biased region" description="Low complexity" evidence="1">
    <location>
        <begin position="750"/>
        <end position="764"/>
    </location>
</feature>
<proteinExistence type="predicted"/>
<accession>A0AAJ0DEG0</accession>
<dbReference type="EMBL" id="JAWDJX010000020">
    <property type="protein sequence ID" value="KAK3052525.1"/>
    <property type="molecule type" value="Genomic_DNA"/>
</dbReference>
<feature type="compositionally biased region" description="Basic and acidic residues" evidence="1">
    <location>
        <begin position="582"/>
        <end position="591"/>
    </location>
</feature>
<protein>
    <submittedName>
        <fullName evidence="2">Uncharacterized protein</fullName>
    </submittedName>
</protein>
<feature type="region of interest" description="Disordered" evidence="1">
    <location>
        <begin position="396"/>
        <end position="470"/>
    </location>
</feature>
<organism evidence="2 3">
    <name type="scientific">Extremus antarcticus</name>
    <dbReference type="NCBI Taxonomy" id="702011"/>
    <lineage>
        <taxon>Eukaryota</taxon>
        <taxon>Fungi</taxon>
        <taxon>Dikarya</taxon>
        <taxon>Ascomycota</taxon>
        <taxon>Pezizomycotina</taxon>
        <taxon>Dothideomycetes</taxon>
        <taxon>Dothideomycetidae</taxon>
        <taxon>Mycosphaerellales</taxon>
        <taxon>Extremaceae</taxon>
        <taxon>Extremus</taxon>
    </lineage>
</organism>
<dbReference type="AlphaFoldDB" id="A0AAJ0DEG0"/>
<feature type="compositionally biased region" description="Basic and acidic residues" evidence="1">
    <location>
        <begin position="17"/>
        <end position="39"/>
    </location>
</feature>
<feature type="region of interest" description="Disordered" evidence="1">
    <location>
        <begin position="1"/>
        <end position="39"/>
    </location>
</feature>
<feature type="compositionally biased region" description="Basic and acidic residues" evidence="1">
    <location>
        <begin position="350"/>
        <end position="361"/>
    </location>
</feature>